<protein>
    <submittedName>
        <fullName evidence="1">Uncharacterized protein</fullName>
    </submittedName>
</protein>
<organism evidence="1 2">
    <name type="scientific">Pristionchus mayeri</name>
    <dbReference type="NCBI Taxonomy" id="1317129"/>
    <lineage>
        <taxon>Eukaryota</taxon>
        <taxon>Metazoa</taxon>
        <taxon>Ecdysozoa</taxon>
        <taxon>Nematoda</taxon>
        <taxon>Chromadorea</taxon>
        <taxon>Rhabditida</taxon>
        <taxon>Rhabditina</taxon>
        <taxon>Diplogasteromorpha</taxon>
        <taxon>Diplogasteroidea</taxon>
        <taxon>Neodiplogasteridae</taxon>
        <taxon>Pristionchus</taxon>
    </lineage>
</organism>
<dbReference type="AlphaFoldDB" id="A0AAN4ZHE5"/>
<evidence type="ECO:0000313" key="1">
    <source>
        <dbReference type="EMBL" id="GMR37735.1"/>
    </source>
</evidence>
<evidence type="ECO:0000313" key="2">
    <source>
        <dbReference type="Proteomes" id="UP001328107"/>
    </source>
</evidence>
<dbReference type="EMBL" id="BTRK01000002">
    <property type="protein sequence ID" value="GMR37735.1"/>
    <property type="molecule type" value="Genomic_DNA"/>
</dbReference>
<name>A0AAN4ZHE5_9BILA</name>
<accession>A0AAN4ZHE5</accession>
<keyword evidence="2" id="KW-1185">Reference proteome</keyword>
<comment type="caution">
    <text evidence="1">The sequence shown here is derived from an EMBL/GenBank/DDBJ whole genome shotgun (WGS) entry which is preliminary data.</text>
</comment>
<gene>
    <name evidence="1" type="ORF">PMAYCL1PPCAC_07930</name>
</gene>
<proteinExistence type="predicted"/>
<reference evidence="2" key="1">
    <citation type="submission" date="2022-10" db="EMBL/GenBank/DDBJ databases">
        <title>Genome assembly of Pristionchus species.</title>
        <authorList>
            <person name="Yoshida K."/>
            <person name="Sommer R.J."/>
        </authorList>
    </citation>
    <scope>NUCLEOTIDE SEQUENCE [LARGE SCALE GENOMIC DNA]</scope>
    <source>
        <strain evidence="2">RS5460</strain>
    </source>
</reference>
<feature type="non-terminal residue" evidence="1">
    <location>
        <position position="1"/>
    </location>
</feature>
<feature type="non-terminal residue" evidence="1">
    <location>
        <position position="78"/>
    </location>
</feature>
<sequence>LDPSPLISEVMGPEGGEVVDGDICLPRLSLFDGGVCSEVTGLRCAVLVDEFEQPRVNTVSIVHLECQHESSSEVGVAD</sequence>
<dbReference type="Proteomes" id="UP001328107">
    <property type="component" value="Unassembled WGS sequence"/>
</dbReference>